<evidence type="ECO:0000313" key="6">
    <source>
        <dbReference type="EMBL" id="TCN88980.1"/>
    </source>
</evidence>
<feature type="domain" description="Phosphatidic acid phosphatase type 2/haloperoxidase" evidence="5">
    <location>
        <begin position="57"/>
        <end position="155"/>
    </location>
</feature>
<dbReference type="Proteomes" id="UP000294832">
    <property type="component" value="Unassembled WGS sequence"/>
</dbReference>
<dbReference type="GO" id="GO:0050380">
    <property type="term" value="F:undecaprenyl-diphosphatase activity"/>
    <property type="evidence" value="ECO:0007669"/>
    <property type="project" value="UniProtKB-EC"/>
</dbReference>
<gene>
    <name evidence="6" type="ORF">EDC91_103161</name>
</gene>
<dbReference type="OrthoDB" id="9773582at2"/>
<feature type="chain" id="PRO_5020715750" description="undecaprenyl-diphosphate phosphatase" evidence="4">
    <location>
        <begin position="26"/>
        <end position="180"/>
    </location>
</feature>
<evidence type="ECO:0000256" key="3">
    <source>
        <dbReference type="ARBA" id="ARBA00047594"/>
    </source>
</evidence>
<dbReference type="EMBL" id="SLWF01000003">
    <property type="protein sequence ID" value="TCN88980.1"/>
    <property type="molecule type" value="Genomic_DNA"/>
</dbReference>
<feature type="signal peptide" evidence="4">
    <location>
        <begin position="1"/>
        <end position="25"/>
    </location>
</feature>
<dbReference type="PANTHER" id="PTHR14969">
    <property type="entry name" value="SPHINGOSINE-1-PHOSPHATE PHOSPHOHYDROLASE"/>
    <property type="match status" value="1"/>
</dbReference>
<sequence>MKPFQSLFTAALLGGAMMYNVSAQAASTIEISGDAGLVLVPALAWGMSQWRNDDEGQQQFYWSMGSTLVTTELLKYTIHERRPDGDGNDSFPSAHTSLTFSAATYIQQRYGWKSALPFYAAASYVGWTRVQSERHHTKDVLAGALIGYLNARYFTEPYHGVQVSAYAEGGSIGLNLHMAF</sequence>
<evidence type="ECO:0000256" key="1">
    <source>
        <dbReference type="ARBA" id="ARBA00012374"/>
    </source>
</evidence>
<evidence type="ECO:0000313" key="7">
    <source>
        <dbReference type="Proteomes" id="UP000294832"/>
    </source>
</evidence>
<dbReference type="CDD" id="cd03394">
    <property type="entry name" value="PAP2_like_5"/>
    <property type="match status" value="1"/>
</dbReference>
<keyword evidence="4" id="KW-0732">Signal</keyword>
<dbReference type="EC" id="3.6.1.27" evidence="1"/>
<keyword evidence="7" id="KW-1185">Reference proteome</keyword>
<evidence type="ECO:0000256" key="4">
    <source>
        <dbReference type="SAM" id="SignalP"/>
    </source>
</evidence>
<dbReference type="SMART" id="SM00014">
    <property type="entry name" value="acidPPc"/>
    <property type="match status" value="1"/>
</dbReference>
<comment type="catalytic activity">
    <reaction evidence="3">
        <text>di-trans,octa-cis-undecaprenyl diphosphate + H2O = di-trans,octa-cis-undecaprenyl phosphate + phosphate + H(+)</text>
        <dbReference type="Rhea" id="RHEA:28094"/>
        <dbReference type="ChEBI" id="CHEBI:15377"/>
        <dbReference type="ChEBI" id="CHEBI:15378"/>
        <dbReference type="ChEBI" id="CHEBI:43474"/>
        <dbReference type="ChEBI" id="CHEBI:58405"/>
        <dbReference type="ChEBI" id="CHEBI:60392"/>
        <dbReference type="EC" id="3.6.1.27"/>
    </reaction>
</comment>
<reference evidence="6 7" key="1">
    <citation type="submission" date="2019-03" db="EMBL/GenBank/DDBJ databases">
        <title>Freshwater and sediment microbial communities from various areas in North America, analyzing microbe dynamics in response to fracking.</title>
        <authorList>
            <person name="Lamendella R."/>
        </authorList>
    </citation>
    <scope>NUCLEOTIDE SEQUENCE [LARGE SCALE GENOMIC DNA]</scope>
    <source>
        <strain evidence="6 7">74A</strain>
    </source>
</reference>
<organism evidence="6 7">
    <name type="scientific">Shewanella fodinae</name>
    <dbReference type="NCBI Taxonomy" id="552357"/>
    <lineage>
        <taxon>Bacteria</taxon>
        <taxon>Pseudomonadati</taxon>
        <taxon>Pseudomonadota</taxon>
        <taxon>Gammaproteobacteria</taxon>
        <taxon>Alteromonadales</taxon>
        <taxon>Shewanellaceae</taxon>
        <taxon>Shewanella</taxon>
    </lineage>
</organism>
<dbReference type="SUPFAM" id="SSF48317">
    <property type="entry name" value="Acid phosphatase/Vanadium-dependent haloperoxidase"/>
    <property type="match status" value="1"/>
</dbReference>
<dbReference type="AlphaFoldDB" id="A0A4R2FFI2"/>
<accession>A0A4R2FFI2</accession>
<dbReference type="InterPro" id="IPR000326">
    <property type="entry name" value="PAP2/HPO"/>
</dbReference>
<evidence type="ECO:0000256" key="2">
    <source>
        <dbReference type="ARBA" id="ARBA00032707"/>
    </source>
</evidence>
<protein>
    <recommendedName>
        <fullName evidence="1">undecaprenyl-diphosphate phosphatase</fullName>
        <ecNumber evidence="1">3.6.1.27</ecNumber>
    </recommendedName>
    <alternativeName>
        <fullName evidence="2">Undecaprenyl pyrophosphate phosphatase</fullName>
    </alternativeName>
</protein>
<name>A0A4R2FFI2_9GAMM</name>
<dbReference type="InterPro" id="IPR036938">
    <property type="entry name" value="PAP2/HPO_sf"/>
</dbReference>
<dbReference type="Gene3D" id="1.20.144.10">
    <property type="entry name" value="Phosphatidic acid phosphatase type 2/haloperoxidase"/>
    <property type="match status" value="1"/>
</dbReference>
<proteinExistence type="predicted"/>
<evidence type="ECO:0000259" key="5">
    <source>
        <dbReference type="SMART" id="SM00014"/>
    </source>
</evidence>
<dbReference type="RefSeq" id="WP_133037917.1">
    <property type="nucleotide sequence ID" value="NZ_SLWF01000003.1"/>
</dbReference>
<dbReference type="PANTHER" id="PTHR14969:SF13">
    <property type="entry name" value="AT30094P"/>
    <property type="match status" value="1"/>
</dbReference>
<comment type="caution">
    <text evidence="6">The sequence shown here is derived from an EMBL/GenBank/DDBJ whole genome shotgun (WGS) entry which is preliminary data.</text>
</comment>
<dbReference type="Pfam" id="PF01569">
    <property type="entry name" value="PAP2"/>
    <property type="match status" value="1"/>
</dbReference>